<dbReference type="Proteomes" id="UP000054874">
    <property type="component" value="Unassembled WGS sequence"/>
</dbReference>
<keyword evidence="3" id="KW-1185">Reference proteome</keyword>
<organism evidence="2 3">
    <name type="scientific">Acetivibrio ethanolgignens</name>
    <dbReference type="NCBI Taxonomy" id="290052"/>
    <lineage>
        <taxon>Bacteria</taxon>
        <taxon>Bacillati</taxon>
        <taxon>Bacillota</taxon>
        <taxon>Clostridia</taxon>
        <taxon>Eubacteriales</taxon>
        <taxon>Oscillospiraceae</taxon>
        <taxon>Acetivibrio</taxon>
    </lineage>
</organism>
<sequence>MIQCRERKFENEEVEQKNKISFSVQEKKFRLFCYDLIFAVPVFFHLLGAAFRFGGWYKELPEQVQQYVLLGCGVIVFFAALYYVCLICFLLSIIRKVIKRNIYI</sequence>
<dbReference type="AlphaFoldDB" id="A0A0V8QFR8"/>
<keyword evidence="1" id="KW-0472">Membrane</keyword>
<name>A0A0V8QFR8_9FIRM</name>
<dbReference type="EMBL" id="LNAM01000135">
    <property type="protein sequence ID" value="KSV59451.1"/>
    <property type="molecule type" value="Genomic_DNA"/>
</dbReference>
<feature type="transmembrane region" description="Helical" evidence="1">
    <location>
        <begin position="67"/>
        <end position="94"/>
    </location>
</feature>
<feature type="transmembrane region" description="Helical" evidence="1">
    <location>
        <begin position="31"/>
        <end position="55"/>
    </location>
</feature>
<keyword evidence="1" id="KW-0812">Transmembrane</keyword>
<evidence type="ECO:0000313" key="2">
    <source>
        <dbReference type="EMBL" id="KSV59451.1"/>
    </source>
</evidence>
<reference evidence="2 3" key="1">
    <citation type="submission" date="2015-11" db="EMBL/GenBank/DDBJ databases">
        <title>Butyribacter intestini gen. nov., sp. nov., a butyric acid-producing bacterium of the family Lachnospiraceae isolated from the human faeces.</title>
        <authorList>
            <person name="Zou Y."/>
            <person name="Xue W."/>
            <person name="Luo G."/>
            <person name="Lv M."/>
        </authorList>
    </citation>
    <scope>NUCLEOTIDE SEQUENCE [LARGE SCALE GENOMIC DNA]</scope>
    <source>
        <strain evidence="2 3">ACET-33324</strain>
    </source>
</reference>
<proteinExistence type="predicted"/>
<dbReference type="RefSeq" id="WP_058352350.1">
    <property type="nucleotide sequence ID" value="NZ_CABMMD010000135.1"/>
</dbReference>
<accession>A0A0V8QFR8</accession>
<evidence type="ECO:0000313" key="3">
    <source>
        <dbReference type="Proteomes" id="UP000054874"/>
    </source>
</evidence>
<gene>
    <name evidence="2" type="ORF">ASU35_08985</name>
</gene>
<protein>
    <submittedName>
        <fullName evidence="2">Uncharacterized protein</fullName>
    </submittedName>
</protein>
<comment type="caution">
    <text evidence="2">The sequence shown here is derived from an EMBL/GenBank/DDBJ whole genome shotgun (WGS) entry which is preliminary data.</text>
</comment>
<evidence type="ECO:0000256" key="1">
    <source>
        <dbReference type="SAM" id="Phobius"/>
    </source>
</evidence>
<keyword evidence="1" id="KW-1133">Transmembrane helix</keyword>